<reference evidence="2 3" key="1">
    <citation type="submission" date="2017-11" db="EMBL/GenBank/DDBJ databases">
        <title>Animal gut microbial communities from fecal samples from Wisconsin, USA.</title>
        <authorList>
            <person name="Neumann A."/>
        </authorList>
    </citation>
    <scope>NUCLEOTIDE SEQUENCE [LARGE SCALE GENOMIC DNA]</scope>
    <source>
        <strain evidence="2 3">UWS3</strain>
    </source>
</reference>
<gene>
    <name evidence="2" type="ORF">BGX16_1645</name>
</gene>
<dbReference type="HAMAP" id="MF_02088">
    <property type="entry name" value="Q_prec_transport"/>
    <property type="match status" value="1"/>
</dbReference>
<evidence type="ECO:0000313" key="2">
    <source>
        <dbReference type="EMBL" id="PJJ41657.1"/>
    </source>
</evidence>
<feature type="transmembrane region" description="Helical" evidence="1">
    <location>
        <begin position="44"/>
        <end position="67"/>
    </location>
</feature>
<keyword evidence="1" id="KW-0813">Transport</keyword>
<sequence>MNQVTENLVKNREEASHTALLLISGSLITLYLTANLMAVKLISIFGITIFDAGTITFPFAYMLGDVLTEIWGFKAAKRVIVLSFFCNILMVLATTVGVYLPYPDYTAETANAYAQIFGYVPRIVIASLISFLIGELSNSWSLIKIREKTGGKHLWARTIGSSVIGHMLDTGLFVILAFAGTAPFIDLLSMIGIQYAFKLGVEAICATPIAYLMIYKLRKKLGISHPS</sequence>
<dbReference type="AlphaFoldDB" id="A0A2M9A7Q7"/>
<comment type="caution">
    <text evidence="2">The sequence shown here is derived from an EMBL/GenBank/DDBJ whole genome shotgun (WGS) entry which is preliminary data.</text>
</comment>
<feature type="transmembrane region" description="Helical" evidence="1">
    <location>
        <begin position="20"/>
        <end position="38"/>
    </location>
</feature>
<dbReference type="RefSeq" id="WP_100425601.1">
    <property type="nucleotide sequence ID" value="NZ_JAQXKX010000047.1"/>
</dbReference>
<evidence type="ECO:0000313" key="3">
    <source>
        <dbReference type="Proteomes" id="UP000231134"/>
    </source>
</evidence>
<keyword evidence="1" id="KW-0472">Membrane</keyword>
<keyword evidence="1" id="KW-0812">Transmembrane</keyword>
<proteinExistence type="inferred from homology"/>
<comment type="function">
    <text evidence="1">Involved in the import of queuosine (Q) precursors, required for Q precursor salvage.</text>
</comment>
<dbReference type="InterPro" id="IPR003744">
    <property type="entry name" value="YhhQ"/>
</dbReference>
<feature type="transmembrane region" description="Helical" evidence="1">
    <location>
        <begin position="191"/>
        <end position="214"/>
    </location>
</feature>
<keyword evidence="1" id="KW-1003">Cell membrane</keyword>
<protein>
    <recommendedName>
        <fullName evidence="1">Probable queuosine precursor transporter</fullName>
        <shortName evidence="1">Q precursor transporter</shortName>
    </recommendedName>
</protein>
<dbReference type="NCBIfam" id="TIGR00697">
    <property type="entry name" value="queuosine precursor transporter"/>
    <property type="match status" value="1"/>
</dbReference>
<organism evidence="2 3">
    <name type="scientific">Hallerella succinigenes</name>
    <dbReference type="NCBI Taxonomy" id="1896222"/>
    <lineage>
        <taxon>Bacteria</taxon>
        <taxon>Pseudomonadati</taxon>
        <taxon>Fibrobacterota</taxon>
        <taxon>Fibrobacteria</taxon>
        <taxon>Fibrobacterales</taxon>
        <taxon>Fibrobacteraceae</taxon>
        <taxon>Hallerella</taxon>
    </lineage>
</organism>
<feature type="transmembrane region" description="Helical" evidence="1">
    <location>
        <begin position="154"/>
        <end position="179"/>
    </location>
</feature>
<evidence type="ECO:0000256" key="1">
    <source>
        <dbReference type="HAMAP-Rule" id="MF_02088"/>
    </source>
</evidence>
<feature type="transmembrane region" description="Helical" evidence="1">
    <location>
        <begin position="79"/>
        <end position="100"/>
    </location>
</feature>
<keyword evidence="3" id="KW-1185">Reference proteome</keyword>
<dbReference type="PANTHER" id="PTHR34300:SF2">
    <property type="entry name" value="QUEUOSINE PRECURSOR TRANSPORTER-RELATED"/>
    <property type="match status" value="1"/>
</dbReference>
<keyword evidence="1" id="KW-1133">Transmembrane helix</keyword>
<dbReference type="OrthoDB" id="9805479at2"/>
<dbReference type="Pfam" id="PF02592">
    <property type="entry name" value="Vut_1"/>
    <property type="match status" value="1"/>
</dbReference>
<feature type="transmembrane region" description="Helical" evidence="1">
    <location>
        <begin position="112"/>
        <end position="133"/>
    </location>
</feature>
<comment type="similarity">
    <text evidence="1">Belongs to the vitamin uptake transporter (VUT/ECF) (TC 2.A.88) family. Q precursor transporter subfamily.</text>
</comment>
<name>A0A2M9A7Q7_9BACT</name>
<dbReference type="GO" id="GO:0022857">
    <property type="term" value="F:transmembrane transporter activity"/>
    <property type="evidence" value="ECO:0007669"/>
    <property type="project" value="UniProtKB-UniRule"/>
</dbReference>
<dbReference type="Proteomes" id="UP000231134">
    <property type="component" value="Unassembled WGS sequence"/>
</dbReference>
<dbReference type="GO" id="GO:0005886">
    <property type="term" value="C:plasma membrane"/>
    <property type="evidence" value="ECO:0007669"/>
    <property type="project" value="UniProtKB-SubCell"/>
</dbReference>
<accession>A0A2M9A7Q7</accession>
<dbReference type="EMBL" id="PGEX01000001">
    <property type="protein sequence ID" value="PJJ41657.1"/>
    <property type="molecule type" value="Genomic_DNA"/>
</dbReference>
<comment type="subcellular location">
    <subcellularLocation>
        <location evidence="1">Cell membrane</location>
        <topology evidence="1">Multi-pass membrane protein</topology>
    </subcellularLocation>
</comment>
<dbReference type="PANTHER" id="PTHR34300">
    <property type="entry name" value="QUEUOSINE PRECURSOR TRANSPORTER-RELATED"/>
    <property type="match status" value="1"/>
</dbReference>